<comment type="subcellular location">
    <subcellularLocation>
        <location evidence="2">Cytoplasm</location>
    </subcellularLocation>
</comment>
<organism evidence="11 12">
    <name type="scientific">Lactarius akahatsu</name>
    <dbReference type="NCBI Taxonomy" id="416441"/>
    <lineage>
        <taxon>Eukaryota</taxon>
        <taxon>Fungi</taxon>
        <taxon>Dikarya</taxon>
        <taxon>Basidiomycota</taxon>
        <taxon>Agaricomycotina</taxon>
        <taxon>Agaricomycetes</taxon>
        <taxon>Russulales</taxon>
        <taxon>Russulaceae</taxon>
        <taxon>Lactarius</taxon>
    </lineage>
</organism>
<keyword evidence="12" id="KW-1185">Reference proteome</keyword>
<dbReference type="GO" id="GO:0000932">
    <property type="term" value="C:P-body"/>
    <property type="evidence" value="ECO:0007669"/>
    <property type="project" value="TreeGrafter"/>
</dbReference>
<dbReference type="SUPFAM" id="SSF140586">
    <property type="entry name" value="Dcp2 domain-like"/>
    <property type="match status" value="1"/>
</dbReference>
<evidence type="ECO:0000256" key="4">
    <source>
        <dbReference type="ARBA" id="ARBA00022490"/>
    </source>
</evidence>
<keyword evidence="5" id="KW-0479">Metal-binding</keyword>
<dbReference type="Gene3D" id="3.90.79.10">
    <property type="entry name" value="Nucleoside Triphosphate Pyrophosphohydrolase"/>
    <property type="match status" value="1"/>
</dbReference>
<dbReference type="EMBL" id="JAKELL010000007">
    <property type="protein sequence ID" value="KAH8997288.1"/>
    <property type="molecule type" value="Genomic_DNA"/>
</dbReference>
<dbReference type="InterPro" id="IPR000086">
    <property type="entry name" value="NUDIX_hydrolase_dom"/>
</dbReference>
<evidence type="ECO:0000256" key="8">
    <source>
        <dbReference type="ARBA" id="ARBA00023211"/>
    </source>
</evidence>
<evidence type="ECO:0000256" key="6">
    <source>
        <dbReference type="ARBA" id="ARBA00022801"/>
    </source>
</evidence>
<dbReference type="InterPro" id="IPR015797">
    <property type="entry name" value="NUDIX_hydrolase-like_dom_sf"/>
</dbReference>
<feature type="region of interest" description="Disordered" evidence="9">
    <location>
        <begin position="521"/>
        <end position="542"/>
    </location>
</feature>
<accession>A0AAD4QGC5</accession>
<dbReference type="Gene3D" id="1.10.10.1050">
    <property type="entry name" value="Dcp2, box A domain"/>
    <property type="match status" value="1"/>
</dbReference>
<keyword evidence="7" id="KW-0694">RNA-binding</keyword>
<keyword evidence="8" id="KW-0464">Manganese</keyword>
<dbReference type="GO" id="GO:0000184">
    <property type="term" value="P:nuclear-transcribed mRNA catabolic process, nonsense-mediated decay"/>
    <property type="evidence" value="ECO:0007669"/>
    <property type="project" value="InterPro"/>
</dbReference>
<dbReference type="InterPro" id="IPR044099">
    <property type="entry name" value="Dcp2_NUDIX"/>
</dbReference>
<evidence type="ECO:0000256" key="7">
    <source>
        <dbReference type="ARBA" id="ARBA00022884"/>
    </source>
</evidence>
<feature type="region of interest" description="Disordered" evidence="9">
    <location>
        <begin position="1"/>
        <end position="23"/>
    </location>
</feature>
<dbReference type="SUPFAM" id="SSF55811">
    <property type="entry name" value="Nudix"/>
    <property type="match status" value="1"/>
</dbReference>
<dbReference type="PROSITE" id="PS00893">
    <property type="entry name" value="NUDIX_BOX"/>
    <property type="match status" value="1"/>
</dbReference>
<dbReference type="InterPro" id="IPR020084">
    <property type="entry name" value="NUDIX_hydrolase_CS"/>
</dbReference>
<name>A0AAD4QGC5_9AGAM</name>
<protein>
    <submittedName>
        <fullName evidence="11">DCP2-domain-containing protein</fullName>
    </submittedName>
</protein>
<dbReference type="PROSITE" id="PS51462">
    <property type="entry name" value="NUDIX"/>
    <property type="match status" value="1"/>
</dbReference>
<dbReference type="Pfam" id="PF05026">
    <property type="entry name" value="DCP2"/>
    <property type="match status" value="1"/>
</dbReference>
<evidence type="ECO:0000256" key="5">
    <source>
        <dbReference type="ARBA" id="ARBA00022723"/>
    </source>
</evidence>
<dbReference type="InterPro" id="IPR007722">
    <property type="entry name" value="DCP2_BoxA"/>
</dbReference>
<keyword evidence="4" id="KW-0963">Cytoplasm</keyword>
<evidence type="ECO:0000256" key="2">
    <source>
        <dbReference type="ARBA" id="ARBA00004496"/>
    </source>
</evidence>
<dbReference type="PANTHER" id="PTHR23114:SF17">
    <property type="entry name" value="M7GPPPN-MRNA HYDROLASE"/>
    <property type="match status" value="1"/>
</dbReference>
<feature type="region of interest" description="Disordered" evidence="9">
    <location>
        <begin position="251"/>
        <end position="319"/>
    </location>
</feature>
<dbReference type="GO" id="GO:0140933">
    <property type="term" value="F:5'-(N(7)-methylguanosine 5'-triphospho)-[mRNA] hydrolase activity"/>
    <property type="evidence" value="ECO:0007669"/>
    <property type="project" value="InterPro"/>
</dbReference>
<dbReference type="GO" id="GO:0030145">
    <property type="term" value="F:manganese ion binding"/>
    <property type="evidence" value="ECO:0007669"/>
    <property type="project" value="InterPro"/>
</dbReference>
<feature type="compositionally biased region" description="Low complexity" evidence="9">
    <location>
        <begin position="1"/>
        <end position="15"/>
    </location>
</feature>
<comment type="cofactor">
    <cofactor evidence="1">
        <name>Mn(2+)</name>
        <dbReference type="ChEBI" id="CHEBI:29035"/>
    </cofactor>
</comment>
<evidence type="ECO:0000313" key="12">
    <source>
        <dbReference type="Proteomes" id="UP001201163"/>
    </source>
</evidence>
<dbReference type="PANTHER" id="PTHR23114">
    <property type="entry name" value="M7GPPPN-MRNA HYDROLASE"/>
    <property type="match status" value="1"/>
</dbReference>
<dbReference type="SMART" id="SM01125">
    <property type="entry name" value="DCP2"/>
    <property type="match status" value="1"/>
</dbReference>
<dbReference type="CDD" id="cd03672">
    <property type="entry name" value="NUDIX_Dcp2p_Nudt20"/>
    <property type="match status" value="1"/>
</dbReference>
<dbReference type="GO" id="GO:0000290">
    <property type="term" value="P:deadenylation-dependent decapping of nuclear-transcribed mRNA"/>
    <property type="evidence" value="ECO:0007669"/>
    <property type="project" value="InterPro"/>
</dbReference>
<evidence type="ECO:0000256" key="3">
    <source>
        <dbReference type="ARBA" id="ARBA00005279"/>
    </source>
</evidence>
<keyword evidence="6" id="KW-0378">Hydrolase</keyword>
<evidence type="ECO:0000313" key="11">
    <source>
        <dbReference type="EMBL" id="KAH8997288.1"/>
    </source>
</evidence>
<comment type="caution">
    <text evidence="11">The sequence shown here is derived from an EMBL/GenBank/DDBJ whole genome shotgun (WGS) entry which is preliminary data.</text>
</comment>
<gene>
    <name evidence="11" type="ORF">EDB92DRAFT_1933302</name>
</gene>
<feature type="compositionally biased region" description="Polar residues" evidence="9">
    <location>
        <begin position="298"/>
        <end position="318"/>
    </location>
</feature>
<evidence type="ECO:0000256" key="9">
    <source>
        <dbReference type="SAM" id="MobiDB-lite"/>
    </source>
</evidence>
<feature type="region of interest" description="Disordered" evidence="9">
    <location>
        <begin position="671"/>
        <end position="699"/>
    </location>
</feature>
<feature type="region of interest" description="Disordered" evidence="9">
    <location>
        <begin position="411"/>
        <end position="456"/>
    </location>
</feature>
<reference evidence="11" key="1">
    <citation type="submission" date="2022-01" db="EMBL/GenBank/DDBJ databases">
        <title>Comparative genomics reveals a dynamic genome evolution in the ectomycorrhizal milk-cap (Lactarius) mushrooms.</title>
        <authorList>
            <consortium name="DOE Joint Genome Institute"/>
            <person name="Lebreton A."/>
            <person name="Tang N."/>
            <person name="Kuo A."/>
            <person name="LaButti K."/>
            <person name="Drula E."/>
            <person name="Barry K."/>
            <person name="Clum A."/>
            <person name="Lipzen A."/>
            <person name="Mousain D."/>
            <person name="Ng V."/>
            <person name="Wang R."/>
            <person name="Wang X."/>
            <person name="Dai Y."/>
            <person name="Henrissat B."/>
            <person name="Grigoriev I.V."/>
            <person name="Guerin-Laguette A."/>
            <person name="Yu F."/>
            <person name="Martin F.M."/>
        </authorList>
    </citation>
    <scope>NUCLEOTIDE SEQUENCE</scope>
    <source>
        <strain evidence="11">QP</strain>
    </source>
</reference>
<feature type="domain" description="Nudix hydrolase" evidence="10">
    <location>
        <begin position="114"/>
        <end position="243"/>
    </location>
</feature>
<feature type="compositionally biased region" description="Polar residues" evidence="9">
    <location>
        <begin position="419"/>
        <end position="447"/>
    </location>
</feature>
<comment type="similarity">
    <text evidence="3">Belongs to the Nudix hydrolase family. DCP2 subfamily.</text>
</comment>
<dbReference type="AlphaFoldDB" id="A0AAD4QGC5"/>
<feature type="compositionally biased region" description="Basic residues" evidence="9">
    <location>
        <begin position="255"/>
        <end position="264"/>
    </location>
</feature>
<evidence type="ECO:0000256" key="1">
    <source>
        <dbReference type="ARBA" id="ARBA00001936"/>
    </source>
</evidence>
<dbReference type="Pfam" id="PF00293">
    <property type="entry name" value="NUDIX"/>
    <property type="match status" value="1"/>
</dbReference>
<evidence type="ECO:0000259" key="10">
    <source>
        <dbReference type="PROSITE" id="PS51462"/>
    </source>
</evidence>
<sequence length="733" mass="78921">MASSSSSSPELSPPSHTHPPNPYKYSTIDEVLDDLSSRFILNLPDGELASLERICFQVEQAHWYYEDFIREENSKFPSLPLKKFSEMFFQACPLLERWSGDHDGAFDHFMRYKTRVPVCGAIMLNDSWDKVVLVKGWKSSSGWGFPKGKINQNEPPHECAAREVAEETGYNLNGKIDPESVIEMEIKEQQISLFVVPGVSEDFPFETKTRKEISKIEWFRLADLPTWKRNKAVPGKFYLISPFIGPLKAFINEHKPRKPSRRTPRSKDPRPKHEFPDESDASVVEFHSRPTPHLDASAQESGSQTSSADNGDPQTPSPLYSEAVATHVDIAPVTESNGFGAKAVDPHFARLLSALTSSAKANGGGVGKIDNVSLASAVPLPLSVPLATGEILALHGSPQARTAPSSINVAGDSAAATLSRPSSKPSKQQANVAVPSDNSSRPGNSSPGAHMPSPSLASLSIAMSGLSTPQSPSAKSTHSRGMSMVTADLSPYLARPAGIPINGKRLKQLALLEAVADQSSRMTPAPAMRPTTHLQLSPGQVPPPPAHAPLPPNTAMPHNFTNLSSMYSNTHGPYLHHVPQTGHFNPPTQDNAFIVRPRTSNSFCPAPSHPPRPFNSRGSMNQAQLLGALSGSSHPSLSGFHRPPIPLVPNVPGPTTYPIPPIHSVMTGIPPRTGPYPPAVSRGPPLRVQPSRSASGPVPAQSLPFTPAVPFPHSTVSPQNSQLLNILNRGSGQ</sequence>
<dbReference type="InterPro" id="IPR036189">
    <property type="entry name" value="DCP2_BoxA_sf"/>
</dbReference>
<dbReference type="Proteomes" id="UP001201163">
    <property type="component" value="Unassembled WGS sequence"/>
</dbReference>
<proteinExistence type="inferred from homology"/>
<dbReference type="FunFam" id="3.90.79.10:FF:000003">
    <property type="entry name" value="M7GpppN-mRNA hydrolase isoform 2"/>
    <property type="match status" value="1"/>
</dbReference>
<feature type="compositionally biased region" description="Basic and acidic residues" evidence="9">
    <location>
        <begin position="265"/>
        <end position="276"/>
    </location>
</feature>
<dbReference type="GO" id="GO:0003723">
    <property type="term" value="F:RNA binding"/>
    <property type="evidence" value="ECO:0007669"/>
    <property type="project" value="UniProtKB-KW"/>
</dbReference>